<comment type="caution">
    <text evidence="1">The sequence shown here is derived from an EMBL/GenBank/DDBJ whole genome shotgun (WGS) entry which is preliminary data.</text>
</comment>
<evidence type="ECO:0000313" key="2">
    <source>
        <dbReference type="Proteomes" id="UP001219525"/>
    </source>
</evidence>
<dbReference type="Pfam" id="PF14388">
    <property type="entry name" value="DUF4419"/>
    <property type="match status" value="1"/>
</dbReference>
<gene>
    <name evidence="1" type="ORF">GGX14DRAFT_696552</name>
</gene>
<dbReference type="PANTHER" id="PTHR31252:SF11">
    <property type="entry name" value="DUF4419 DOMAIN-CONTAINING PROTEIN"/>
    <property type="match status" value="1"/>
</dbReference>
<accession>A0AAD6YDB6</accession>
<protein>
    <submittedName>
        <fullName evidence="1">Uncharacterized protein</fullName>
    </submittedName>
</protein>
<organism evidence="1 2">
    <name type="scientific">Mycena pura</name>
    <dbReference type="NCBI Taxonomy" id="153505"/>
    <lineage>
        <taxon>Eukaryota</taxon>
        <taxon>Fungi</taxon>
        <taxon>Dikarya</taxon>
        <taxon>Basidiomycota</taxon>
        <taxon>Agaricomycotina</taxon>
        <taxon>Agaricomycetes</taxon>
        <taxon>Agaricomycetidae</taxon>
        <taxon>Agaricales</taxon>
        <taxon>Marasmiineae</taxon>
        <taxon>Mycenaceae</taxon>
        <taxon>Mycena</taxon>
    </lineage>
</organism>
<dbReference type="PANTHER" id="PTHR31252">
    <property type="entry name" value="DUF4419 DOMAIN-CONTAINING PROTEIN"/>
    <property type="match status" value="1"/>
</dbReference>
<dbReference type="EMBL" id="JARJCW010000018">
    <property type="protein sequence ID" value="KAJ7214948.1"/>
    <property type="molecule type" value="Genomic_DNA"/>
</dbReference>
<dbReference type="InterPro" id="IPR025533">
    <property type="entry name" value="DUF4419"/>
</dbReference>
<dbReference type="Proteomes" id="UP001219525">
    <property type="component" value="Unassembled WGS sequence"/>
</dbReference>
<reference evidence="1" key="1">
    <citation type="submission" date="2023-03" db="EMBL/GenBank/DDBJ databases">
        <title>Massive genome expansion in bonnet fungi (Mycena s.s.) driven by repeated elements and novel gene families across ecological guilds.</title>
        <authorList>
            <consortium name="Lawrence Berkeley National Laboratory"/>
            <person name="Harder C.B."/>
            <person name="Miyauchi S."/>
            <person name="Viragh M."/>
            <person name="Kuo A."/>
            <person name="Thoen E."/>
            <person name="Andreopoulos B."/>
            <person name="Lu D."/>
            <person name="Skrede I."/>
            <person name="Drula E."/>
            <person name="Henrissat B."/>
            <person name="Morin E."/>
            <person name="Kohler A."/>
            <person name="Barry K."/>
            <person name="LaButti K."/>
            <person name="Morin E."/>
            <person name="Salamov A."/>
            <person name="Lipzen A."/>
            <person name="Mereny Z."/>
            <person name="Hegedus B."/>
            <person name="Baldrian P."/>
            <person name="Stursova M."/>
            <person name="Weitz H."/>
            <person name="Taylor A."/>
            <person name="Grigoriev I.V."/>
            <person name="Nagy L.G."/>
            <person name="Martin F."/>
            <person name="Kauserud H."/>
        </authorList>
    </citation>
    <scope>NUCLEOTIDE SEQUENCE</scope>
    <source>
        <strain evidence="1">9144</strain>
    </source>
</reference>
<name>A0AAD6YDB6_9AGAR</name>
<proteinExistence type="predicted"/>
<dbReference type="AlphaFoldDB" id="A0AAD6YDB6"/>
<evidence type="ECO:0000313" key="1">
    <source>
        <dbReference type="EMBL" id="KAJ7214948.1"/>
    </source>
</evidence>
<sequence length="427" mass="47031">MPISFSVVNHPAEAVIPDSQPGLWLSKSAVEKIRGAGLTGEEVFRNGIASEPSGNVDKKLLQFSLGNAEEHERQVTEPVQVHTARTSHKNGFVHTVIKAYSDHHNLVIRPDDVWLAIVCQFSFFVNANAEVLRAAFVAHDGKTELVATTDEMDFGEMANQMADLVEKNVVDPSLRAWALPAFTTTNATDTAVAAILLMATVKQYFSYRCLTGCGIPRVTLEGERADWVDILGRLEKLKEYGVETIAWYHLLRPVISRFVAAFDDPRSKKNIDFWSKVAHHEGGSGVQYYSGWINAFNVFSRKGEWLGRPLNTELVSRKAPETMAAPAFWAAYAKKELKGGGSRTSRKGPKFELMLEGTSYHHLDTSKVPDGYAEVDVVVEDEKGVKTECTVVAGLVGMQVSSSGAAKEKDDTLRPVAGWWAFSKKSA</sequence>
<keyword evidence="2" id="KW-1185">Reference proteome</keyword>